<dbReference type="EMBL" id="JANKJG010000012">
    <property type="protein sequence ID" value="MCR8827778.1"/>
    <property type="molecule type" value="Genomic_DNA"/>
</dbReference>
<evidence type="ECO:0000256" key="2">
    <source>
        <dbReference type="ARBA" id="ARBA00022801"/>
    </source>
</evidence>
<dbReference type="InterPro" id="IPR003736">
    <property type="entry name" value="PAAI_dom"/>
</dbReference>
<dbReference type="RefSeq" id="WP_258295550.1">
    <property type="nucleotide sequence ID" value="NZ_JANKJG010000012.1"/>
</dbReference>
<name>A0ABT1Z3Q9_9RHOB</name>
<evidence type="ECO:0000313" key="4">
    <source>
        <dbReference type="EMBL" id="MCR8827778.1"/>
    </source>
</evidence>
<dbReference type="InterPro" id="IPR006683">
    <property type="entry name" value="Thioestr_dom"/>
</dbReference>
<evidence type="ECO:0000256" key="1">
    <source>
        <dbReference type="ARBA" id="ARBA00008324"/>
    </source>
</evidence>
<gene>
    <name evidence="4" type="ORF">NTA49_14650</name>
</gene>
<dbReference type="SUPFAM" id="SSF54637">
    <property type="entry name" value="Thioesterase/thiol ester dehydrase-isomerase"/>
    <property type="match status" value="1"/>
</dbReference>
<dbReference type="CDD" id="cd03443">
    <property type="entry name" value="PaaI_thioesterase"/>
    <property type="match status" value="1"/>
</dbReference>
<accession>A0ABT1Z3Q9</accession>
<dbReference type="Gene3D" id="3.10.129.10">
    <property type="entry name" value="Hotdog Thioesterase"/>
    <property type="match status" value="1"/>
</dbReference>
<comment type="similarity">
    <text evidence="1">Belongs to the thioesterase PaaI family.</text>
</comment>
<dbReference type="InterPro" id="IPR039298">
    <property type="entry name" value="ACOT13"/>
</dbReference>
<organism evidence="4 5">
    <name type="scientific">Pseudosulfitobacter koreensis</name>
    <dbReference type="NCBI Taxonomy" id="2968472"/>
    <lineage>
        <taxon>Bacteria</taxon>
        <taxon>Pseudomonadati</taxon>
        <taxon>Pseudomonadota</taxon>
        <taxon>Alphaproteobacteria</taxon>
        <taxon>Rhodobacterales</taxon>
        <taxon>Roseobacteraceae</taxon>
        <taxon>Pseudosulfitobacter</taxon>
    </lineage>
</organism>
<dbReference type="PANTHER" id="PTHR21660">
    <property type="entry name" value="THIOESTERASE SUPERFAMILY MEMBER-RELATED"/>
    <property type="match status" value="1"/>
</dbReference>
<dbReference type="NCBIfam" id="TIGR00369">
    <property type="entry name" value="unchar_dom_1"/>
    <property type="match status" value="1"/>
</dbReference>
<feature type="domain" description="Thioesterase" evidence="3">
    <location>
        <begin position="45"/>
        <end position="123"/>
    </location>
</feature>
<keyword evidence="5" id="KW-1185">Reference proteome</keyword>
<dbReference type="Pfam" id="PF03061">
    <property type="entry name" value="4HBT"/>
    <property type="match status" value="1"/>
</dbReference>
<sequence>MTDGPGIIRDETGAQTLLGYVVDISADDGKGRCVLDIGAQHGNRHGALHGGIIACLLDNAMGYGAAMHTSEDGSDKFLTISMNTQFIAPAMTGRVIATGKVTGGGRSLMFVEGELHDDDGRLLATATGVYKKVPEGRG</sequence>
<reference evidence="4" key="1">
    <citation type="submission" date="2022-07" db="EMBL/GenBank/DDBJ databases">
        <title>Pseudosulfitobacter sp. strain AP-MA-4, whole genome sequence.</title>
        <authorList>
            <person name="Jiang Y."/>
        </authorList>
    </citation>
    <scope>NUCLEOTIDE SEQUENCE</scope>
    <source>
        <strain evidence="4">AP-MA-4</strain>
    </source>
</reference>
<evidence type="ECO:0000313" key="5">
    <source>
        <dbReference type="Proteomes" id="UP001165396"/>
    </source>
</evidence>
<protein>
    <submittedName>
        <fullName evidence="4">PaaI family thioesterase</fullName>
    </submittedName>
</protein>
<evidence type="ECO:0000259" key="3">
    <source>
        <dbReference type="Pfam" id="PF03061"/>
    </source>
</evidence>
<dbReference type="PANTHER" id="PTHR21660:SF1">
    <property type="entry name" value="ACYL-COENZYME A THIOESTERASE 13"/>
    <property type="match status" value="1"/>
</dbReference>
<keyword evidence="2" id="KW-0378">Hydrolase</keyword>
<proteinExistence type="inferred from homology"/>
<dbReference type="Proteomes" id="UP001165396">
    <property type="component" value="Unassembled WGS sequence"/>
</dbReference>
<comment type="caution">
    <text evidence="4">The sequence shown here is derived from an EMBL/GenBank/DDBJ whole genome shotgun (WGS) entry which is preliminary data.</text>
</comment>
<dbReference type="InterPro" id="IPR029069">
    <property type="entry name" value="HotDog_dom_sf"/>
</dbReference>